<dbReference type="PANTHER" id="PTHR31061:SF24">
    <property type="entry name" value="LD22376P"/>
    <property type="match status" value="1"/>
</dbReference>
<accession>A0A923HIV9</accession>
<evidence type="ECO:0000313" key="4">
    <source>
        <dbReference type="Proteomes" id="UP000634011"/>
    </source>
</evidence>
<gene>
    <name evidence="3" type="ORF">H8K32_12815</name>
</gene>
<keyword evidence="4" id="KW-1185">Reference proteome</keyword>
<feature type="transmembrane region" description="Helical" evidence="1">
    <location>
        <begin position="12"/>
        <end position="31"/>
    </location>
</feature>
<evidence type="ECO:0000259" key="2">
    <source>
        <dbReference type="Pfam" id="PF07786"/>
    </source>
</evidence>
<reference evidence="3" key="1">
    <citation type="submission" date="2020-08" db="EMBL/GenBank/DDBJ databases">
        <title>Novel species isolated from subtropical streams in China.</title>
        <authorList>
            <person name="Lu H."/>
        </authorList>
    </citation>
    <scope>NUCLEOTIDE SEQUENCE</scope>
    <source>
        <strain evidence="3">KACC 12607</strain>
    </source>
</reference>
<protein>
    <submittedName>
        <fullName evidence="3">DUF1624 domain-containing protein</fullName>
    </submittedName>
</protein>
<evidence type="ECO:0000313" key="3">
    <source>
        <dbReference type="EMBL" id="MBC3862985.1"/>
    </source>
</evidence>
<proteinExistence type="predicted"/>
<organism evidence="3 4">
    <name type="scientific">Undibacterium jejuense</name>
    <dbReference type="NCBI Taxonomy" id="1344949"/>
    <lineage>
        <taxon>Bacteria</taxon>
        <taxon>Pseudomonadati</taxon>
        <taxon>Pseudomonadota</taxon>
        <taxon>Betaproteobacteria</taxon>
        <taxon>Burkholderiales</taxon>
        <taxon>Oxalobacteraceae</taxon>
        <taxon>Undibacterium</taxon>
    </lineage>
</organism>
<feature type="transmembrane region" description="Helical" evidence="1">
    <location>
        <begin position="148"/>
        <end position="168"/>
    </location>
</feature>
<feature type="transmembrane region" description="Helical" evidence="1">
    <location>
        <begin position="119"/>
        <end position="141"/>
    </location>
</feature>
<feature type="transmembrane region" description="Helical" evidence="1">
    <location>
        <begin position="255"/>
        <end position="279"/>
    </location>
</feature>
<keyword evidence="1" id="KW-0472">Membrane</keyword>
<feature type="transmembrane region" description="Helical" evidence="1">
    <location>
        <begin position="203"/>
        <end position="223"/>
    </location>
</feature>
<dbReference type="Pfam" id="PF07786">
    <property type="entry name" value="HGSNAT_cat"/>
    <property type="match status" value="1"/>
</dbReference>
<feature type="transmembrane region" description="Helical" evidence="1">
    <location>
        <begin position="57"/>
        <end position="74"/>
    </location>
</feature>
<feature type="domain" description="Heparan-alpha-glucosaminide N-acetyltransferase catalytic" evidence="2">
    <location>
        <begin position="13"/>
        <end position="226"/>
    </location>
</feature>
<dbReference type="Proteomes" id="UP000634011">
    <property type="component" value="Unassembled WGS sequence"/>
</dbReference>
<feature type="transmembrane region" description="Helical" evidence="1">
    <location>
        <begin position="335"/>
        <end position="356"/>
    </location>
</feature>
<feature type="transmembrane region" description="Helical" evidence="1">
    <location>
        <begin position="95"/>
        <end position="113"/>
    </location>
</feature>
<dbReference type="PANTHER" id="PTHR31061">
    <property type="entry name" value="LD22376P"/>
    <property type="match status" value="1"/>
</dbReference>
<keyword evidence="1" id="KW-1133">Transmembrane helix</keyword>
<dbReference type="InterPro" id="IPR012429">
    <property type="entry name" value="HGSNAT_cat"/>
</dbReference>
<sequence>METKYVEKQKQGRFLSVDVFRGLTVAAMLLVNNAGDWDHVFPWLEHAEWHGCTPADFIFPFFLLIVGLSVSLALSPQLERGANVNALRSSVLWRAVRLFCLGLALHLIATLTIDGRAFRLLGVLQRIGICFAFAGLCVLYIRSFIQRWILTALILVTSTLALLAYGSLLPGQNLADHIDTMLLGHFAYSFDAVTGLAHDPEGIFSTFPAFASVLLGVQAAWFLRQSKLSALCLIGVGMLVVGYLMSYWLPMNKQLWTASFVFWTSGAAYIVIAAFHWLIDLKNFPGIGRSFGINSIAAYAGSWVATCLLAFSGWGDAIYKHVFLPLLGARFGEDFSSVAFALAFTAVFAALMYGMARKGWRIVI</sequence>
<feature type="transmembrane region" description="Helical" evidence="1">
    <location>
        <begin position="230"/>
        <end position="249"/>
    </location>
</feature>
<dbReference type="AlphaFoldDB" id="A0A923HIV9"/>
<dbReference type="EMBL" id="JACOFV010000011">
    <property type="protein sequence ID" value="MBC3862985.1"/>
    <property type="molecule type" value="Genomic_DNA"/>
</dbReference>
<keyword evidence="1" id="KW-0812">Transmembrane</keyword>
<evidence type="ECO:0000256" key="1">
    <source>
        <dbReference type="SAM" id="Phobius"/>
    </source>
</evidence>
<name>A0A923HIV9_9BURK</name>
<feature type="transmembrane region" description="Helical" evidence="1">
    <location>
        <begin position="291"/>
        <end position="315"/>
    </location>
</feature>
<comment type="caution">
    <text evidence="3">The sequence shown here is derived from an EMBL/GenBank/DDBJ whole genome shotgun (WGS) entry which is preliminary data.</text>
</comment>